<evidence type="ECO:0000313" key="4">
    <source>
        <dbReference type="EMBL" id="CAB0010462.1"/>
    </source>
</evidence>
<evidence type="ECO:0000256" key="2">
    <source>
        <dbReference type="SAM" id="SignalP"/>
    </source>
</evidence>
<dbReference type="Proteomes" id="UP000479000">
    <property type="component" value="Unassembled WGS sequence"/>
</dbReference>
<reference evidence="5 6" key="1">
    <citation type="submission" date="2020-02" db="EMBL/GenBank/DDBJ databases">
        <authorList>
            <person name="Ferguson B K."/>
        </authorList>
    </citation>
    <scope>NUCLEOTIDE SEQUENCE [LARGE SCALE GENOMIC DNA]</scope>
</reference>
<feature type="signal peptide" evidence="2">
    <location>
        <begin position="1"/>
        <end position="15"/>
    </location>
</feature>
<dbReference type="InterPro" id="IPR029034">
    <property type="entry name" value="Cystine-knot_cytokine"/>
</dbReference>
<dbReference type="AlphaFoldDB" id="A0A6H5HR36"/>
<feature type="region of interest" description="Disordered" evidence="1">
    <location>
        <begin position="28"/>
        <end position="72"/>
    </location>
</feature>
<gene>
    <name evidence="4" type="ORF">NTEN_LOCUS15506</name>
    <name evidence="5" type="ORF">NTEN_LOCUS24523</name>
</gene>
<dbReference type="GO" id="GO:0008083">
    <property type="term" value="F:growth factor activity"/>
    <property type="evidence" value="ECO:0007669"/>
    <property type="project" value="InterPro"/>
</dbReference>
<evidence type="ECO:0000313" key="6">
    <source>
        <dbReference type="Proteomes" id="UP000479000"/>
    </source>
</evidence>
<dbReference type="EMBL" id="CADCXU010023039">
    <property type="protein sequence ID" value="CAB0010462.1"/>
    <property type="molecule type" value="Genomic_DNA"/>
</dbReference>
<organism evidence="5 6">
    <name type="scientific">Nesidiocoris tenuis</name>
    <dbReference type="NCBI Taxonomy" id="355587"/>
    <lineage>
        <taxon>Eukaryota</taxon>
        <taxon>Metazoa</taxon>
        <taxon>Ecdysozoa</taxon>
        <taxon>Arthropoda</taxon>
        <taxon>Hexapoda</taxon>
        <taxon>Insecta</taxon>
        <taxon>Pterygota</taxon>
        <taxon>Neoptera</taxon>
        <taxon>Paraneoptera</taxon>
        <taxon>Hemiptera</taxon>
        <taxon>Heteroptera</taxon>
        <taxon>Panheteroptera</taxon>
        <taxon>Cimicomorpha</taxon>
        <taxon>Miridae</taxon>
        <taxon>Dicyphina</taxon>
        <taxon>Nesidiocoris</taxon>
    </lineage>
</organism>
<dbReference type="EMBL" id="CADCXU010036176">
    <property type="protein sequence ID" value="CAB0020998.1"/>
    <property type="molecule type" value="Genomic_DNA"/>
</dbReference>
<accession>A0A6H5HR36</accession>
<dbReference type="SUPFAM" id="SSF57501">
    <property type="entry name" value="Cystine-knot cytokines"/>
    <property type="match status" value="1"/>
</dbReference>
<dbReference type="OrthoDB" id="6370328at2759"/>
<dbReference type="PROSITE" id="PS50278">
    <property type="entry name" value="PDGF_2"/>
    <property type="match status" value="1"/>
</dbReference>
<dbReference type="Gene3D" id="2.10.90.10">
    <property type="entry name" value="Cystine-knot cytokines"/>
    <property type="match status" value="1"/>
</dbReference>
<proteinExistence type="predicted"/>
<keyword evidence="2" id="KW-0732">Signal</keyword>
<dbReference type="GO" id="GO:0035099">
    <property type="term" value="P:hemocyte migration"/>
    <property type="evidence" value="ECO:0007669"/>
    <property type="project" value="TreeGrafter"/>
</dbReference>
<evidence type="ECO:0000256" key="1">
    <source>
        <dbReference type="SAM" id="MobiDB-lite"/>
    </source>
</evidence>
<sequence length="389" mass="44315">MAIFTLNCIVLIALAAGTRLDDSQIAVRTTEPAPETTQLPDFADDYEDEPDDAQYYDDETDDDEPQADYRPPFRYASLSSDYAPSRKVEKFWNSFRPSHTSLRFLEESPGDDDVKMQEEVKRHHSKIAADGKCRQPQPRVVRAADYHPSASKTYLPSCTILHQCSESTGCCPMSQRCGPKRTEKLELAFYAIYDVNTGGHTNHLRPRKALRVERLIFYNHTECECQIRGDEMPRDVLPTLDPPPAEPKCRCPSQFAVRQLPTGQCACDCFDRQKDCIKYKRGKDYLNHEDRLCIEMRKCHVPTCDYGNYVRRSGRCPRKDEKAISWPSSTPQANQPLSPQAPLTQSNPRVPEHPCGRAILWRALLKRTSEHSSSEALLGHPSTPREEQP</sequence>
<feature type="region of interest" description="Disordered" evidence="1">
    <location>
        <begin position="320"/>
        <end position="350"/>
    </location>
</feature>
<dbReference type="PANTHER" id="PTHR21719:SF1">
    <property type="entry name" value="FI06402P-RELATED"/>
    <property type="match status" value="1"/>
</dbReference>
<dbReference type="InterPro" id="IPR000072">
    <property type="entry name" value="PDGF/VEGF_dom"/>
</dbReference>
<feature type="chain" id="PRO_5033540081" description="Platelet-derived growth factor (PDGF) family profile domain-containing protein" evidence="2">
    <location>
        <begin position="16"/>
        <end position="389"/>
    </location>
</feature>
<evidence type="ECO:0000313" key="5">
    <source>
        <dbReference type="EMBL" id="CAB0020998.1"/>
    </source>
</evidence>
<feature type="domain" description="Platelet-derived growth factor (PDGF) family profile" evidence="3">
    <location>
        <begin position="119"/>
        <end position="230"/>
    </location>
</feature>
<evidence type="ECO:0000259" key="3">
    <source>
        <dbReference type="PROSITE" id="PS50278"/>
    </source>
</evidence>
<feature type="compositionally biased region" description="Polar residues" evidence="1">
    <location>
        <begin position="326"/>
        <end position="348"/>
    </location>
</feature>
<keyword evidence="6" id="KW-1185">Reference proteome</keyword>
<protein>
    <recommendedName>
        <fullName evidence="3">Platelet-derived growth factor (PDGF) family profile domain-containing protein</fullName>
    </recommendedName>
</protein>
<name>A0A6H5HR36_9HEMI</name>
<dbReference type="GO" id="GO:0016020">
    <property type="term" value="C:membrane"/>
    <property type="evidence" value="ECO:0007669"/>
    <property type="project" value="InterPro"/>
</dbReference>
<feature type="compositionally biased region" description="Acidic residues" evidence="1">
    <location>
        <begin position="42"/>
        <end position="66"/>
    </location>
</feature>
<dbReference type="PANTHER" id="PTHR21719">
    <property type="entry name" value="FI06402P-RELATED"/>
    <property type="match status" value="1"/>
</dbReference>